<dbReference type="OrthoDB" id="2506944at2759"/>
<feature type="compositionally biased region" description="Polar residues" evidence="1">
    <location>
        <begin position="92"/>
        <end position="101"/>
    </location>
</feature>
<feature type="region of interest" description="Disordered" evidence="1">
    <location>
        <begin position="56"/>
        <end position="150"/>
    </location>
</feature>
<feature type="compositionally biased region" description="Acidic residues" evidence="1">
    <location>
        <begin position="117"/>
        <end position="129"/>
    </location>
</feature>
<keyword evidence="3" id="KW-1185">Reference proteome</keyword>
<accession>V2YUW1</accession>
<dbReference type="Proteomes" id="UP000017559">
    <property type="component" value="Unassembled WGS sequence"/>
</dbReference>
<dbReference type="EMBL" id="AWSO01000077">
    <property type="protein sequence ID" value="ESK95469.1"/>
    <property type="molecule type" value="Genomic_DNA"/>
</dbReference>
<feature type="compositionally biased region" description="Polar residues" evidence="1">
    <location>
        <begin position="59"/>
        <end position="70"/>
    </location>
</feature>
<evidence type="ECO:0000313" key="3">
    <source>
        <dbReference type="Proteomes" id="UP000017559"/>
    </source>
</evidence>
<evidence type="ECO:0008006" key="4">
    <source>
        <dbReference type="Google" id="ProtNLM"/>
    </source>
</evidence>
<protein>
    <recommendedName>
        <fullName evidence="4">Reverse transcriptase-rnase h-integrase</fullName>
    </recommendedName>
</protein>
<gene>
    <name evidence="2" type="ORF">Moror_12739</name>
</gene>
<feature type="region of interest" description="Disordered" evidence="1">
    <location>
        <begin position="295"/>
        <end position="320"/>
    </location>
</feature>
<comment type="caution">
    <text evidence="2">The sequence shown here is derived from an EMBL/GenBank/DDBJ whole genome shotgun (WGS) entry which is preliminary data.</text>
</comment>
<dbReference type="AlphaFoldDB" id="V2YUW1"/>
<evidence type="ECO:0000313" key="2">
    <source>
        <dbReference type="EMBL" id="ESK95469.1"/>
    </source>
</evidence>
<proteinExistence type="predicted"/>
<name>V2YUW1_MONRO</name>
<dbReference type="KEGG" id="mrr:Moror_12739"/>
<reference evidence="2 3" key="1">
    <citation type="journal article" date="2014" name="BMC Genomics">
        <title>Genome and secretome analysis of the hemibiotrophic fungal pathogen, Moniliophthora roreri, which causes frosty pod rot disease of cacao: mechanisms of the biotrophic and necrotrophic phases.</title>
        <authorList>
            <person name="Meinhardt L.W."/>
            <person name="Costa G.G.L."/>
            <person name="Thomazella D.P.T."/>
            <person name="Teixeira P.J.P.L."/>
            <person name="Carazzolle M.F."/>
            <person name="Schuster S.C."/>
            <person name="Carlson J.E."/>
            <person name="Guiltinan M.J."/>
            <person name="Mieczkowski P."/>
            <person name="Farmer A."/>
            <person name="Ramaraj T."/>
            <person name="Crozier J."/>
            <person name="Davis R.E."/>
            <person name="Shao J."/>
            <person name="Melnick R.L."/>
            <person name="Pereira G.A.G."/>
            <person name="Bailey B.A."/>
        </authorList>
    </citation>
    <scope>NUCLEOTIDE SEQUENCE [LARGE SCALE GENOMIC DNA]</scope>
    <source>
        <strain evidence="2 3">MCA 2997</strain>
    </source>
</reference>
<evidence type="ECO:0000256" key="1">
    <source>
        <dbReference type="SAM" id="MobiDB-lite"/>
    </source>
</evidence>
<dbReference type="HOGENOM" id="CLU_036636_1_1_1"/>
<sequence>MPPPADPQAMSEYPDPLTFSLLNRLGRRTDRNGYPRPDINNTWSLVSRLTSKPLVNETGLPSVTHSSPEPDNTLVYPDPTPDPDIKPKVESTDSLTSSRSEPPTAVEHIPMVGGEVALEESEDTAEDEGQENRIPENDNDLPMPSLRNPTPAPTPMMQLVDCISALCADWSTISPDIAHSTCVIDASKLNLDIHLATALTNKGLATLCTEGLIQAQTLCWMVAVMTMNETMTTNPTTISAENVDMLVAEYDRDTQLLFMGEDPKKVRLLSVEEQQAMGWQPNFDVPSTLHLGTVNEMPDMDDRPDTSYDYDTELYRDGES</sequence>
<organism evidence="2 3">
    <name type="scientific">Moniliophthora roreri (strain MCA 2997)</name>
    <name type="common">Cocoa frosty pod rot fungus</name>
    <name type="synonym">Crinipellis roreri</name>
    <dbReference type="NCBI Taxonomy" id="1381753"/>
    <lineage>
        <taxon>Eukaryota</taxon>
        <taxon>Fungi</taxon>
        <taxon>Dikarya</taxon>
        <taxon>Basidiomycota</taxon>
        <taxon>Agaricomycotina</taxon>
        <taxon>Agaricomycetes</taxon>
        <taxon>Agaricomycetidae</taxon>
        <taxon>Agaricales</taxon>
        <taxon>Marasmiineae</taxon>
        <taxon>Marasmiaceae</taxon>
        <taxon>Moniliophthora</taxon>
    </lineage>
</organism>